<gene>
    <name evidence="4" type="ORF">ETH_00011950</name>
</gene>
<proteinExistence type="evidence at transcript level"/>
<sequence>MAYIPCILSFFLVAFATYNPQAVASPLILPLEPEVTPTLQIYAQRTVQEGPAAAEADQQQQQQQEEQQQEQLQETFVSHEAVVREENEEGACSTPTSS</sequence>
<evidence type="ECO:0000313" key="3">
    <source>
        <dbReference type="EMBL" id="AET50457.1"/>
    </source>
</evidence>
<dbReference type="AlphaFoldDB" id="H9B8Z7"/>
<dbReference type="VEuPathDB" id="ToxoDB:ETH2_0742300"/>
<dbReference type="Proteomes" id="UP000030747">
    <property type="component" value="Unassembled WGS sequence"/>
</dbReference>
<reference evidence="3" key="1">
    <citation type="journal article" date="2012" name="BMC Genomics">
        <title>Characterisation of full-length cDNA sequences provides insights into the Eimeria tenella transcriptome.</title>
        <authorList>
            <person name="Amiruddin N."/>
            <person name="Lee X.W."/>
            <person name="Blake D.P."/>
            <person name="Suzuki Y."/>
            <person name="Tay Y.L."/>
            <person name="Lim L.S."/>
            <person name="Tomley F.M."/>
            <person name="Watanabe J."/>
            <person name="Sugimoto C."/>
            <person name="Wan K.L."/>
        </authorList>
    </citation>
    <scope>NUCLEOTIDE SEQUENCE</scope>
    <source>
        <strain evidence="3">Houghton</strain>
    </source>
</reference>
<evidence type="ECO:0000313" key="4">
    <source>
        <dbReference type="EMBL" id="CDJ40045.1"/>
    </source>
</evidence>
<evidence type="ECO:0000256" key="2">
    <source>
        <dbReference type="SAM" id="SignalP"/>
    </source>
</evidence>
<dbReference type="RefSeq" id="XP_013230798.1">
    <property type="nucleotide sequence ID" value="XM_013375344.1"/>
</dbReference>
<feature type="region of interest" description="Disordered" evidence="1">
    <location>
        <begin position="49"/>
        <end position="74"/>
    </location>
</feature>
<name>H9B8Z7_EIMTE</name>
<reference evidence="4" key="3">
    <citation type="submission" date="2013-10" db="EMBL/GenBank/DDBJ databases">
        <authorList>
            <person name="Aslett M."/>
        </authorList>
    </citation>
    <scope>NUCLEOTIDE SEQUENCE [LARGE SCALE GENOMIC DNA]</scope>
    <source>
        <strain evidence="4">Houghton</strain>
    </source>
</reference>
<reference evidence="4" key="2">
    <citation type="submission" date="2013-10" db="EMBL/GenBank/DDBJ databases">
        <title>Genomic analysis of the causative agents of coccidiosis in chickens.</title>
        <authorList>
            <person name="Reid A.J."/>
            <person name="Blake D."/>
            <person name="Billington K."/>
            <person name="Browne H."/>
            <person name="Dunn M."/>
            <person name="Hung S."/>
            <person name="Kawahara F."/>
            <person name="Miranda-Saavedra D."/>
            <person name="Mourier T."/>
            <person name="Nagra H."/>
            <person name="Otto T.D."/>
            <person name="Rawlings N."/>
            <person name="Sanchez A."/>
            <person name="Sanders M."/>
            <person name="Subramaniam C."/>
            <person name="Tay Y."/>
            <person name="Dear P."/>
            <person name="Doerig C."/>
            <person name="Gruber A."/>
            <person name="Parkinson J."/>
            <person name="Shirley M."/>
            <person name="Wan K.L."/>
            <person name="Berriman M."/>
            <person name="Tomley F."/>
            <person name="Pain A."/>
        </authorList>
    </citation>
    <scope>NUCLEOTIDE SEQUENCE [LARGE SCALE GENOMIC DNA]</scope>
    <source>
        <strain evidence="4">Houghton</strain>
    </source>
</reference>
<dbReference type="GeneID" id="25251566"/>
<keyword evidence="2" id="KW-0732">Signal</keyword>
<dbReference type="VEuPathDB" id="ToxoDB:ETH_00011950"/>
<organism evidence="3">
    <name type="scientific">Eimeria tenella</name>
    <name type="common">Coccidian parasite</name>
    <dbReference type="NCBI Taxonomy" id="5802"/>
    <lineage>
        <taxon>Eukaryota</taxon>
        <taxon>Sar</taxon>
        <taxon>Alveolata</taxon>
        <taxon>Apicomplexa</taxon>
        <taxon>Conoidasida</taxon>
        <taxon>Coccidia</taxon>
        <taxon>Eucoccidiorida</taxon>
        <taxon>Eimeriorina</taxon>
        <taxon>Eimeriidae</taxon>
        <taxon>Eimeria</taxon>
    </lineage>
</organism>
<keyword evidence="5" id="KW-1185">Reference proteome</keyword>
<accession>H9B8Z7</accession>
<protein>
    <submittedName>
        <fullName evidence="3">Uncharacterized protein</fullName>
    </submittedName>
</protein>
<dbReference type="EMBL" id="JN987234">
    <property type="protein sequence ID" value="AET50457.1"/>
    <property type="molecule type" value="mRNA"/>
</dbReference>
<feature type="chain" id="PRO_5010835009" evidence="2">
    <location>
        <begin position="25"/>
        <end position="98"/>
    </location>
</feature>
<dbReference type="EMBL" id="HG674866">
    <property type="protein sequence ID" value="CDJ40045.1"/>
    <property type="molecule type" value="Genomic_DNA"/>
</dbReference>
<feature type="signal peptide" evidence="2">
    <location>
        <begin position="1"/>
        <end position="24"/>
    </location>
</feature>
<evidence type="ECO:0000256" key="1">
    <source>
        <dbReference type="SAM" id="MobiDB-lite"/>
    </source>
</evidence>
<evidence type="ECO:0000313" key="5">
    <source>
        <dbReference type="Proteomes" id="UP000030747"/>
    </source>
</evidence>